<organism evidence="3 4">
    <name type="scientific">Sorangium cellulosum</name>
    <name type="common">Polyangium cellulosum</name>
    <dbReference type="NCBI Taxonomy" id="56"/>
    <lineage>
        <taxon>Bacteria</taxon>
        <taxon>Pseudomonadati</taxon>
        <taxon>Myxococcota</taxon>
        <taxon>Polyangia</taxon>
        <taxon>Polyangiales</taxon>
        <taxon>Polyangiaceae</taxon>
        <taxon>Sorangium</taxon>
    </lineage>
</organism>
<sequence length="125" mass="13686">MKKLIAVAFALSSLYSASAFADGLNACNQTRETIWVAYASVEAPRLETRRQRVLIGNLQRAGGAPRMRSSDAVLPHRDARAPRRSGGLFHLRADAIAIEQKRAASIAAVDLRRQPRPRPSLPRAS</sequence>
<dbReference type="AlphaFoldDB" id="A0A150Q7G1"/>
<accession>A0A150Q7G1</accession>
<name>A0A150Q7G1_SORCE</name>
<feature type="signal peptide" evidence="2">
    <location>
        <begin position="1"/>
        <end position="21"/>
    </location>
</feature>
<feature type="chain" id="PRO_5007566664" description="Secreted protein" evidence="2">
    <location>
        <begin position="22"/>
        <end position="125"/>
    </location>
</feature>
<feature type="region of interest" description="Disordered" evidence="1">
    <location>
        <begin position="60"/>
        <end position="79"/>
    </location>
</feature>
<gene>
    <name evidence="3" type="ORF">BE04_21325</name>
</gene>
<keyword evidence="2" id="KW-0732">Signal</keyword>
<proteinExistence type="predicted"/>
<evidence type="ECO:0000256" key="2">
    <source>
        <dbReference type="SAM" id="SignalP"/>
    </source>
</evidence>
<dbReference type="EMBL" id="JELX01000567">
    <property type="protein sequence ID" value="KYF63890.1"/>
    <property type="molecule type" value="Genomic_DNA"/>
</dbReference>
<evidence type="ECO:0000313" key="3">
    <source>
        <dbReference type="EMBL" id="KYF63890.1"/>
    </source>
</evidence>
<evidence type="ECO:0000256" key="1">
    <source>
        <dbReference type="SAM" id="MobiDB-lite"/>
    </source>
</evidence>
<dbReference type="Proteomes" id="UP000075604">
    <property type="component" value="Unassembled WGS sequence"/>
</dbReference>
<comment type="caution">
    <text evidence="3">The sequence shown here is derived from an EMBL/GenBank/DDBJ whole genome shotgun (WGS) entry which is preliminary data.</text>
</comment>
<evidence type="ECO:0008006" key="5">
    <source>
        <dbReference type="Google" id="ProtNLM"/>
    </source>
</evidence>
<reference evidence="3 4" key="1">
    <citation type="submission" date="2014-02" db="EMBL/GenBank/DDBJ databases">
        <title>The small core and large imbalanced accessory genome model reveals a collaborative survival strategy of Sorangium cellulosum strains in nature.</title>
        <authorList>
            <person name="Han K."/>
            <person name="Peng R."/>
            <person name="Blom J."/>
            <person name="Li Y.-Z."/>
        </authorList>
    </citation>
    <scope>NUCLEOTIDE SEQUENCE [LARGE SCALE GENOMIC DNA]</scope>
    <source>
        <strain evidence="3 4">So0157-18</strain>
    </source>
</reference>
<evidence type="ECO:0000313" key="4">
    <source>
        <dbReference type="Proteomes" id="UP000075604"/>
    </source>
</evidence>
<protein>
    <recommendedName>
        <fullName evidence="5">Secreted protein</fullName>
    </recommendedName>
</protein>